<dbReference type="RefSeq" id="WP_206580784.1">
    <property type="nucleotide sequence ID" value="NZ_JAFJZZ010000001.1"/>
</dbReference>
<comment type="caution">
    <text evidence="4">The sequence shown here is derived from an EMBL/GenBank/DDBJ whole genome shotgun (WGS) entry which is preliminary data.</text>
</comment>
<reference evidence="4" key="1">
    <citation type="submission" date="2021-02" db="EMBL/GenBank/DDBJ databases">
        <title>Abyssanaerobacter marinus gen.nov., sp., nov, anaerobic bacterium isolated from the Onnuri vent field of Indian Ocean and suggestion of Mogibacteriaceae fam. nov., and proposal of reclassification of ambiguous this family's genus member.</title>
        <authorList>
            <person name="Kim Y.J."/>
            <person name="Yang J.-A."/>
        </authorList>
    </citation>
    <scope>NUCLEOTIDE SEQUENCE</scope>
    <source>
        <strain evidence="4">DSM 2634</strain>
    </source>
</reference>
<evidence type="ECO:0000313" key="5">
    <source>
        <dbReference type="Proteomes" id="UP000664545"/>
    </source>
</evidence>
<dbReference type="InterPro" id="IPR001647">
    <property type="entry name" value="HTH_TetR"/>
</dbReference>
<dbReference type="SUPFAM" id="SSF46689">
    <property type="entry name" value="Homeodomain-like"/>
    <property type="match status" value="1"/>
</dbReference>
<dbReference type="Proteomes" id="UP000664545">
    <property type="component" value="Unassembled WGS sequence"/>
</dbReference>
<feature type="domain" description="HTH tetR-type" evidence="3">
    <location>
        <begin position="6"/>
        <end position="66"/>
    </location>
</feature>
<dbReference type="PROSITE" id="PS50977">
    <property type="entry name" value="HTH_TETR_2"/>
    <property type="match status" value="1"/>
</dbReference>
<protein>
    <submittedName>
        <fullName evidence="4">TetR/AcrR family transcriptional regulator</fullName>
    </submittedName>
</protein>
<dbReference type="Gene3D" id="1.10.10.60">
    <property type="entry name" value="Homeodomain-like"/>
    <property type="match status" value="1"/>
</dbReference>
<dbReference type="EMBL" id="JAFJZZ010000001">
    <property type="protein sequence ID" value="MBN7772005.1"/>
    <property type="molecule type" value="Genomic_DNA"/>
</dbReference>
<accession>A0A939D6H9</accession>
<dbReference type="Gene3D" id="1.10.357.10">
    <property type="entry name" value="Tetracycline Repressor, domain 2"/>
    <property type="match status" value="1"/>
</dbReference>
<dbReference type="InterPro" id="IPR036271">
    <property type="entry name" value="Tet_transcr_reg_TetR-rel_C_sf"/>
</dbReference>
<dbReference type="InterPro" id="IPR050624">
    <property type="entry name" value="HTH-type_Tx_Regulator"/>
</dbReference>
<dbReference type="Pfam" id="PF00440">
    <property type="entry name" value="TetR_N"/>
    <property type="match status" value="1"/>
</dbReference>
<dbReference type="GO" id="GO:0003677">
    <property type="term" value="F:DNA binding"/>
    <property type="evidence" value="ECO:0007669"/>
    <property type="project" value="UniProtKB-UniRule"/>
</dbReference>
<keyword evidence="5" id="KW-1185">Reference proteome</keyword>
<dbReference type="InterPro" id="IPR009057">
    <property type="entry name" value="Homeodomain-like_sf"/>
</dbReference>
<feature type="DNA-binding region" description="H-T-H motif" evidence="2">
    <location>
        <begin position="29"/>
        <end position="48"/>
    </location>
</feature>
<sequence length="204" mass="23123">MRNAKEIKKNKILDTALDLFIQKGYVNTKIIDIAEGAGIGKGTVYEYFSSKEDLLLNIMLGGIDEYFEGCERIIHSKQSHTGMLYGILEFEIAHAKKMGPKMMLFSQQFMNSKSDIPCSLMDTLQDIWVKKFSYIQRIIADGVACGEFREVNVDLAALSIIGAAHSFLGVKYGLSHFEKIKLPFDLSTFRKREFFDLMIKGIVK</sequence>
<organism evidence="4 5">
    <name type="scientific">Clostridium aminobutyricum</name>
    <dbReference type="NCBI Taxonomy" id="33953"/>
    <lineage>
        <taxon>Bacteria</taxon>
        <taxon>Bacillati</taxon>
        <taxon>Bacillota</taxon>
        <taxon>Clostridia</taxon>
        <taxon>Eubacteriales</taxon>
        <taxon>Clostridiaceae</taxon>
        <taxon>Clostridium</taxon>
    </lineage>
</organism>
<proteinExistence type="predicted"/>
<evidence type="ECO:0000313" key="4">
    <source>
        <dbReference type="EMBL" id="MBN7772005.1"/>
    </source>
</evidence>
<gene>
    <name evidence="4" type="ORF">JYB65_01330</name>
</gene>
<dbReference type="PANTHER" id="PTHR43479">
    <property type="entry name" value="ACREF/ENVCD OPERON REPRESSOR-RELATED"/>
    <property type="match status" value="1"/>
</dbReference>
<dbReference type="PRINTS" id="PR00455">
    <property type="entry name" value="HTHTETR"/>
</dbReference>
<evidence type="ECO:0000259" key="3">
    <source>
        <dbReference type="PROSITE" id="PS50977"/>
    </source>
</evidence>
<keyword evidence="1 2" id="KW-0238">DNA-binding</keyword>
<dbReference type="SUPFAM" id="SSF48498">
    <property type="entry name" value="Tetracyclin repressor-like, C-terminal domain"/>
    <property type="match status" value="1"/>
</dbReference>
<evidence type="ECO:0000256" key="2">
    <source>
        <dbReference type="PROSITE-ProRule" id="PRU00335"/>
    </source>
</evidence>
<evidence type="ECO:0000256" key="1">
    <source>
        <dbReference type="ARBA" id="ARBA00023125"/>
    </source>
</evidence>
<dbReference type="PANTHER" id="PTHR43479:SF11">
    <property type="entry name" value="ACREF_ENVCD OPERON REPRESSOR-RELATED"/>
    <property type="match status" value="1"/>
</dbReference>
<name>A0A939D6H9_CLOAM</name>
<dbReference type="AlphaFoldDB" id="A0A939D6H9"/>